<reference evidence="3 4" key="1">
    <citation type="submission" date="2016-10" db="EMBL/GenBank/DDBJ databases">
        <authorList>
            <person name="de Groot N.N."/>
        </authorList>
    </citation>
    <scope>NUCLEOTIDE SEQUENCE [LARGE SCALE GENOMIC DNA]</scope>
    <source>
        <strain evidence="3 4">LMG 2158</strain>
    </source>
</reference>
<feature type="compositionally biased region" description="Low complexity" evidence="1">
    <location>
        <begin position="67"/>
        <end position="80"/>
    </location>
</feature>
<proteinExistence type="predicted"/>
<name>A0A1H6NVC5_9PSED</name>
<evidence type="ECO:0000256" key="1">
    <source>
        <dbReference type="SAM" id="MobiDB-lite"/>
    </source>
</evidence>
<dbReference type="AlphaFoldDB" id="A0A1H6NVC5"/>
<accession>A0A1H6NVC5</accession>
<feature type="region of interest" description="Disordered" evidence="1">
    <location>
        <begin position="25"/>
        <end position="95"/>
    </location>
</feature>
<evidence type="ECO:0000256" key="2">
    <source>
        <dbReference type="SAM" id="SignalP"/>
    </source>
</evidence>
<dbReference type="RefSeq" id="WP_029530031.1">
    <property type="nucleotide sequence ID" value="NZ_CP087202.1"/>
</dbReference>
<feature type="compositionally biased region" description="Polar residues" evidence="1">
    <location>
        <begin position="25"/>
        <end position="37"/>
    </location>
</feature>
<sequence>MKATFAVRLLLLALLTGLGVGGTAMSQAQEKSPATSSAVQKTKATPPKTTQAATKKAEATPKKAQPKKTVPTKKVATTKKAATKKSRSVSNEVVKTRLPPAKLDLSLPQDLVNKMQPVGKVPLSKSRPLLPQMFVEKPASQTPFQLNGRLLSNEMDLQLRNESRREVEGAALDFEFKQ</sequence>
<feature type="signal peptide" evidence="2">
    <location>
        <begin position="1"/>
        <end position="28"/>
    </location>
</feature>
<evidence type="ECO:0008006" key="5">
    <source>
        <dbReference type="Google" id="ProtNLM"/>
    </source>
</evidence>
<evidence type="ECO:0000313" key="4">
    <source>
        <dbReference type="Proteomes" id="UP000182272"/>
    </source>
</evidence>
<dbReference type="OrthoDB" id="7033497at2"/>
<dbReference type="Proteomes" id="UP000182272">
    <property type="component" value="Chromosome I"/>
</dbReference>
<dbReference type="EMBL" id="LT629972">
    <property type="protein sequence ID" value="SEI15008.1"/>
    <property type="molecule type" value="Genomic_DNA"/>
</dbReference>
<feature type="compositionally biased region" description="Low complexity" evidence="1">
    <location>
        <begin position="38"/>
        <end position="54"/>
    </location>
</feature>
<organism evidence="3 4">
    <name type="scientific">Pseudomonas asplenii</name>
    <dbReference type="NCBI Taxonomy" id="53407"/>
    <lineage>
        <taxon>Bacteria</taxon>
        <taxon>Pseudomonadati</taxon>
        <taxon>Pseudomonadota</taxon>
        <taxon>Gammaproteobacteria</taxon>
        <taxon>Pseudomonadales</taxon>
        <taxon>Pseudomonadaceae</taxon>
        <taxon>Pseudomonas</taxon>
    </lineage>
</organism>
<gene>
    <name evidence="3" type="ORF">SAMN05216581_2876</name>
</gene>
<feature type="chain" id="PRO_5009299091" description="Translation initiation factor 2" evidence="2">
    <location>
        <begin position="29"/>
        <end position="178"/>
    </location>
</feature>
<protein>
    <recommendedName>
        <fullName evidence="5">Translation initiation factor 2</fullName>
    </recommendedName>
</protein>
<evidence type="ECO:0000313" key="3">
    <source>
        <dbReference type="EMBL" id="SEI15008.1"/>
    </source>
</evidence>
<keyword evidence="2" id="KW-0732">Signal</keyword>